<keyword evidence="5" id="KW-1185">Reference proteome</keyword>
<dbReference type="InterPro" id="IPR012341">
    <property type="entry name" value="6hp_glycosidase-like_sf"/>
</dbReference>
<evidence type="ECO:0000256" key="2">
    <source>
        <dbReference type="SAM" id="MobiDB-lite"/>
    </source>
</evidence>
<keyword evidence="3" id="KW-0732">Signal</keyword>
<sequence length="437" mass="46957">MRQVAVALFVSTLLKLCSSTFLVGTANLPAAITSFANNVQNPFPYDAGYPIQKVASLAQTLPSHSWEYGAACEALLELYNPSLSVFSSSAFPIPSLTSSVVGTVKGLEYAGNNILIGIGADALSKGDGAVGDPASLGVYAILLGKVGGSQYARYGDAANGTIDYLLHQAPRFWNGAISQRVDVAELWADWMYMVPPFLAYHAADTSDISLLKESVKQCGYYRQILKSTTSGLWTHIAGPQSHDTGLWATGNGWAAAGMTRVLATVLHSPLAATSENSAWQTTAVNSLTVWIKEIIDGAMVSPMDNGLLRNYLDNTWDEHGFGEISGSCLIASVVYRMAVLQPDTFNASYVSWADSIQHTMASHITTEGIATPAVNPLAWTDTNPWTSGSPEGQAFVILMYSAWRDCISAGVCEKPADATTSTRKRGLKMHKRRMEQH</sequence>
<evidence type="ECO:0000313" key="5">
    <source>
        <dbReference type="Proteomes" id="UP001498398"/>
    </source>
</evidence>
<dbReference type="PANTHER" id="PTHR41814">
    <property type="entry name" value="EXPRESSED PROTEIN"/>
    <property type="match status" value="1"/>
</dbReference>
<dbReference type="PANTHER" id="PTHR41814:SF1">
    <property type="entry name" value="CELLULASE"/>
    <property type="match status" value="1"/>
</dbReference>
<dbReference type="Proteomes" id="UP001498398">
    <property type="component" value="Unassembled WGS sequence"/>
</dbReference>
<name>A0ABR1JCZ2_9AGAR</name>
<feature type="region of interest" description="Disordered" evidence="2">
    <location>
        <begin position="418"/>
        <end position="437"/>
    </location>
</feature>
<feature type="chain" id="PRO_5045835103" evidence="3">
    <location>
        <begin position="20"/>
        <end position="437"/>
    </location>
</feature>
<dbReference type="Pfam" id="PF07470">
    <property type="entry name" value="Glyco_hydro_88"/>
    <property type="match status" value="1"/>
</dbReference>
<keyword evidence="1" id="KW-0378">Hydrolase</keyword>
<evidence type="ECO:0000313" key="4">
    <source>
        <dbReference type="EMBL" id="KAK7457789.1"/>
    </source>
</evidence>
<gene>
    <name evidence="4" type="ORF">VKT23_010128</name>
</gene>
<evidence type="ECO:0000256" key="1">
    <source>
        <dbReference type="ARBA" id="ARBA00022801"/>
    </source>
</evidence>
<comment type="caution">
    <text evidence="4">The sequence shown here is derived from an EMBL/GenBank/DDBJ whole genome shotgun (WGS) entry which is preliminary data.</text>
</comment>
<dbReference type="EMBL" id="JBANRG010000019">
    <property type="protein sequence ID" value="KAK7457789.1"/>
    <property type="molecule type" value="Genomic_DNA"/>
</dbReference>
<organism evidence="4 5">
    <name type="scientific">Marasmiellus scandens</name>
    <dbReference type="NCBI Taxonomy" id="2682957"/>
    <lineage>
        <taxon>Eukaryota</taxon>
        <taxon>Fungi</taxon>
        <taxon>Dikarya</taxon>
        <taxon>Basidiomycota</taxon>
        <taxon>Agaricomycotina</taxon>
        <taxon>Agaricomycetes</taxon>
        <taxon>Agaricomycetidae</taxon>
        <taxon>Agaricales</taxon>
        <taxon>Marasmiineae</taxon>
        <taxon>Omphalotaceae</taxon>
        <taxon>Marasmiellus</taxon>
    </lineage>
</organism>
<proteinExistence type="predicted"/>
<accession>A0ABR1JCZ2</accession>
<dbReference type="SUPFAM" id="SSF48208">
    <property type="entry name" value="Six-hairpin glycosidases"/>
    <property type="match status" value="1"/>
</dbReference>
<feature type="compositionally biased region" description="Basic residues" evidence="2">
    <location>
        <begin position="422"/>
        <end position="437"/>
    </location>
</feature>
<reference evidence="4 5" key="1">
    <citation type="submission" date="2024-01" db="EMBL/GenBank/DDBJ databases">
        <title>A draft genome for the cacao thread blight pathogen Marasmiellus scandens.</title>
        <authorList>
            <person name="Baruah I.K."/>
            <person name="Leung J."/>
            <person name="Bukari Y."/>
            <person name="Amoako-Attah I."/>
            <person name="Meinhardt L.W."/>
            <person name="Bailey B.A."/>
            <person name="Cohen S.P."/>
        </authorList>
    </citation>
    <scope>NUCLEOTIDE SEQUENCE [LARGE SCALE GENOMIC DNA]</scope>
    <source>
        <strain evidence="4 5">GH-19</strain>
    </source>
</reference>
<evidence type="ECO:0000256" key="3">
    <source>
        <dbReference type="SAM" id="SignalP"/>
    </source>
</evidence>
<dbReference type="InterPro" id="IPR008928">
    <property type="entry name" value="6-hairpin_glycosidase_sf"/>
</dbReference>
<dbReference type="Gene3D" id="1.50.10.10">
    <property type="match status" value="1"/>
</dbReference>
<feature type="signal peptide" evidence="3">
    <location>
        <begin position="1"/>
        <end position="19"/>
    </location>
</feature>
<dbReference type="InterPro" id="IPR010905">
    <property type="entry name" value="Glyco_hydro_88"/>
</dbReference>
<protein>
    <submittedName>
        <fullName evidence="4">Uncharacterized protein</fullName>
    </submittedName>
</protein>